<keyword evidence="3 8" id="KW-0812">Transmembrane</keyword>
<comment type="similarity">
    <text evidence="8">Belongs to the MntP (TC 9.B.29) family.</text>
</comment>
<dbReference type="PANTHER" id="PTHR35529:SF1">
    <property type="entry name" value="MANGANESE EFFLUX PUMP MNTP-RELATED"/>
    <property type="match status" value="1"/>
</dbReference>
<comment type="caution">
    <text evidence="9">The sequence shown here is derived from an EMBL/GenBank/DDBJ whole genome shotgun (WGS) entry which is preliminary data.</text>
</comment>
<comment type="function">
    <text evidence="8">Probably functions as a manganese efflux pump.</text>
</comment>
<feature type="transmembrane region" description="Helical" evidence="8">
    <location>
        <begin position="136"/>
        <end position="160"/>
    </location>
</feature>
<evidence type="ECO:0000256" key="3">
    <source>
        <dbReference type="ARBA" id="ARBA00022692"/>
    </source>
</evidence>
<evidence type="ECO:0000256" key="2">
    <source>
        <dbReference type="ARBA" id="ARBA00022475"/>
    </source>
</evidence>
<feature type="transmembrane region" description="Helical" evidence="8">
    <location>
        <begin position="35"/>
        <end position="56"/>
    </location>
</feature>
<dbReference type="HAMAP" id="MF_01521">
    <property type="entry name" value="MntP_pump"/>
    <property type="match status" value="1"/>
</dbReference>
<reference evidence="9 10" key="1">
    <citation type="submission" date="2022-11" db="EMBL/GenBank/DDBJ databases">
        <authorList>
            <person name="Caiyu Z."/>
        </authorList>
    </citation>
    <scope>NUCLEOTIDE SEQUENCE [LARGE SCALE GENOMIC DNA]</scope>
    <source>
        <strain evidence="9 10">YR-4</strain>
    </source>
</reference>
<dbReference type="PANTHER" id="PTHR35529">
    <property type="entry name" value="MANGANESE EFFLUX PUMP MNTP-RELATED"/>
    <property type="match status" value="1"/>
</dbReference>
<evidence type="ECO:0000313" key="9">
    <source>
        <dbReference type="EMBL" id="MCY1714282.1"/>
    </source>
</evidence>
<keyword evidence="1 8" id="KW-0813">Transport</keyword>
<feature type="transmembrane region" description="Helical" evidence="8">
    <location>
        <begin position="172"/>
        <end position="189"/>
    </location>
</feature>
<name>A0ABT4BTR4_9FIRM</name>
<proteinExistence type="inferred from homology"/>
<protein>
    <recommendedName>
        <fullName evidence="8">Putative manganese efflux pump MntP</fullName>
    </recommendedName>
</protein>
<evidence type="ECO:0000256" key="6">
    <source>
        <dbReference type="ARBA" id="ARBA00023136"/>
    </source>
</evidence>
<keyword evidence="2 8" id="KW-1003">Cell membrane</keyword>
<dbReference type="Pfam" id="PF02659">
    <property type="entry name" value="Mntp"/>
    <property type="match status" value="1"/>
</dbReference>
<sequence>MDYISLFGIALGLSMDAFAVSITNGATNRRVNPRFAIKLALSFGFFQAFMPMLGWMVGKAGASIIEAVDHWIALLLLSYLGIKMIIESNKEPADKEVPPEQTDIRFRTLLILSIATSIDALVTGILLPSAVGASTVVLMLVSVGIIGMVTFLLSFIGVYIGKNFGRLLSTKAELFGGVVLTGIGVKIFIEHMFK</sequence>
<dbReference type="EMBL" id="JAPOHA010000007">
    <property type="protein sequence ID" value="MCY1714282.1"/>
    <property type="molecule type" value="Genomic_DNA"/>
</dbReference>
<keyword evidence="7 8" id="KW-0464">Manganese</keyword>
<dbReference type="InterPro" id="IPR022929">
    <property type="entry name" value="Put_MntP"/>
</dbReference>
<organism evidence="9 10">
    <name type="scientific">Caproiciproducens galactitolivorans</name>
    <dbReference type="NCBI Taxonomy" id="642589"/>
    <lineage>
        <taxon>Bacteria</taxon>
        <taxon>Bacillati</taxon>
        <taxon>Bacillota</taxon>
        <taxon>Clostridia</taxon>
        <taxon>Eubacteriales</taxon>
        <taxon>Acutalibacteraceae</taxon>
        <taxon>Caproiciproducens</taxon>
    </lineage>
</organism>
<dbReference type="InterPro" id="IPR003810">
    <property type="entry name" value="Mntp/YtaF"/>
</dbReference>
<gene>
    <name evidence="8" type="primary">mntP</name>
    <name evidence="9" type="ORF">OUY18_08445</name>
</gene>
<evidence type="ECO:0000256" key="8">
    <source>
        <dbReference type="HAMAP-Rule" id="MF_01521"/>
    </source>
</evidence>
<keyword evidence="6 8" id="KW-0472">Membrane</keyword>
<dbReference type="RefSeq" id="WP_268058327.1">
    <property type="nucleotide sequence ID" value="NZ_JAPOHA010000007.1"/>
</dbReference>
<evidence type="ECO:0000256" key="4">
    <source>
        <dbReference type="ARBA" id="ARBA00022989"/>
    </source>
</evidence>
<keyword evidence="5 8" id="KW-0406">Ion transport</keyword>
<keyword evidence="10" id="KW-1185">Reference proteome</keyword>
<feature type="transmembrane region" description="Helical" evidence="8">
    <location>
        <begin position="106"/>
        <end position="127"/>
    </location>
</feature>
<comment type="subcellular location">
    <subcellularLocation>
        <location evidence="8">Cell membrane</location>
        <topology evidence="8">Multi-pass membrane protein</topology>
    </subcellularLocation>
</comment>
<accession>A0ABT4BTR4</accession>
<evidence type="ECO:0000256" key="5">
    <source>
        <dbReference type="ARBA" id="ARBA00023065"/>
    </source>
</evidence>
<feature type="transmembrane region" description="Helical" evidence="8">
    <location>
        <begin position="68"/>
        <end position="86"/>
    </location>
</feature>
<evidence type="ECO:0000256" key="7">
    <source>
        <dbReference type="ARBA" id="ARBA00023211"/>
    </source>
</evidence>
<dbReference type="Proteomes" id="UP001082703">
    <property type="component" value="Unassembled WGS sequence"/>
</dbReference>
<evidence type="ECO:0000313" key="10">
    <source>
        <dbReference type="Proteomes" id="UP001082703"/>
    </source>
</evidence>
<keyword evidence="4 8" id="KW-1133">Transmembrane helix</keyword>
<evidence type="ECO:0000256" key="1">
    <source>
        <dbReference type="ARBA" id="ARBA00022448"/>
    </source>
</evidence>